<protein>
    <recommendedName>
        <fullName evidence="1">DUF4378 domain-containing protein</fullName>
    </recommendedName>
</protein>
<dbReference type="EMBL" id="OY731401">
    <property type="protein sequence ID" value="CAJ1949278.1"/>
    <property type="molecule type" value="Genomic_DNA"/>
</dbReference>
<evidence type="ECO:0000313" key="2">
    <source>
        <dbReference type="EMBL" id="CAJ1949278.1"/>
    </source>
</evidence>
<dbReference type="InterPro" id="IPR044257">
    <property type="entry name" value="TRM32-like"/>
</dbReference>
<evidence type="ECO:0000259" key="1">
    <source>
        <dbReference type="Pfam" id="PF14309"/>
    </source>
</evidence>
<accession>A0AA86VML7</accession>
<gene>
    <name evidence="2" type="ORF">AYBTSS11_LOCUS13642</name>
</gene>
<dbReference type="PANTHER" id="PTHR47071">
    <property type="entry name" value="PROTEIN TRM32"/>
    <property type="match status" value="1"/>
</dbReference>
<name>A0AA86VML7_9FABA</name>
<dbReference type="Gramene" id="rna-AYBTSS11_LOCUS13642">
    <property type="protein sequence ID" value="CAJ1949278.1"/>
    <property type="gene ID" value="gene-AYBTSS11_LOCUS13642"/>
</dbReference>
<dbReference type="PANTHER" id="PTHR47071:SF3">
    <property type="entry name" value="DUF4378 DOMAIN PROTEIN"/>
    <property type="match status" value="1"/>
</dbReference>
<evidence type="ECO:0000313" key="3">
    <source>
        <dbReference type="Proteomes" id="UP001189624"/>
    </source>
</evidence>
<dbReference type="Proteomes" id="UP001189624">
    <property type="component" value="Chromosome 4"/>
</dbReference>
<dbReference type="Pfam" id="PF14309">
    <property type="entry name" value="DUF4378"/>
    <property type="match status" value="1"/>
</dbReference>
<dbReference type="InterPro" id="IPR025486">
    <property type="entry name" value="DUF4378"/>
</dbReference>
<feature type="domain" description="DUF4378" evidence="1">
    <location>
        <begin position="500"/>
        <end position="655"/>
    </location>
</feature>
<proteinExistence type="predicted"/>
<keyword evidence="3" id="KW-1185">Reference proteome</keyword>
<organism evidence="2 3">
    <name type="scientific">Sphenostylis stenocarpa</name>
    <dbReference type="NCBI Taxonomy" id="92480"/>
    <lineage>
        <taxon>Eukaryota</taxon>
        <taxon>Viridiplantae</taxon>
        <taxon>Streptophyta</taxon>
        <taxon>Embryophyta</taxon>
        <taxon>Tracheophyta</taxon>
        <taxon>Spermatophyta</taxon>
        <taxon>Magnoliopsida</taxon>
        <taxon>eudicotyledons</taxon>
        <taxon>Gunneridae</taxon>
        <taxon>Pentapetalae</taxon>
        <taxon>rosids</taxon>
        <taxon>fabids</taxon>
        <taxon>Fabales</taxon>
        <taxon>Fabaceae</taxon>
        <taxon>Papilionoideae</taxon>
        <taxon>50 kb inversion clade</taxon>
        <taxon>NPAAA clade</taxon>
        <taxon>indigoferoid/millettioid clade</taxon>
        <taxon>Phaseoleae</taxon>
        <taxon>Sphenostylis</taxon>
    </lineage>
</organism>
<dbReference type="AlphaFoldDB" id="A0AA86VML7"/>
<sequence length="663" mass="74902">MTPYSSVVTKDSVSRKIKEVVLKEISRKRNRHHRSSTISMAPINTNKNLLTTFVQDPVSPLIYHHHKQQVYGSKMKLTRSLSFPPPDSLSKREGSEAIDNGFQPKGKGKLCFDNKTAKAGQVESSKKFYLRSLSSGAKFFNVNEAMIARDVTCSSGSVQDQNHNEIKQFKNLKQKIEHVTGDSKKEKLRVTMDAMVHKLPQGHAISIDLKKEFFKKLSDSIITRKGEHYPGRCSDHSTSLAKPHRNNLTRKLSLQEPLESYFHFNKNDFNAESSHLQSNQLKIRTENEHSPLRMPIPLQRMLSLPDLQSLSCAYQDWEFPEISSVTEPKPKGASRDGTVSSENISYQKKSLDLNLHSSSQLQLDTTVENLIQKYLVSVDENDLVISNIVEQGSDCSSEINGKAGMSTDDFGYICLKNDGTFNDQDIEPTKSKTAVEESDSKLITEAGNNLDNMTEVKKAIMDNSLEVKETIENAQIVEIKSKQLNYDIPLFHINIRDKAEFKYVKYVLEISGLTGKECLLAWYSSDHPVDPLLYEEMESDLDFCSYGGSGQCNHHVLFDLINEALLEISGRSYCYCSTPLSSSHSHPMPKGCHTLHQVWTHMNKSLCLRSKAGLTIDDHVSRDLERRDGWVSPQLYAQCVSLELEDLILQDLLEEIAFDLACI</sequence>
<reference evidence="2" key="1">
    <citation type="submission" date="2023-10" db="EMBL/GenBank/DDBJ databases">
        <authorList>
            <person name="Domelevo Entfellner J.-B."/>
        </authorList>
    </citation>
    <scope>NUCLEOTIDE SEQUENCE</scope>
</reference>